<name>A0A6J4V533_9BACT</name>
<proteinExistence type="predicted"/>
<reference evidence="1" key="1">
    <citation type="submission" date="2020-02" db="EMBL/GenBank/DDBJ databases">
        <authorList>
            <person name="Meier V. D."/>
        </authorList>
    </citation>
    <scope>NUCLEOTIDE SEQUENCE</scope>
    <source>
        <strain evidence="1">AVDCRST_MAG19</strain>
    </source>
</reference>
<accession>A0A6J4V533</accession>
<organism evidence="1">
    <name type="scientific">uncultured Thermomicrobiales bacterium</name>
    <dbReference type="NCBI Taxonomy" id="1645740"/>
    <lineage>
        <taxon>Bacteria</taxon>
        <taxon>Pseudomonadati</taxon>
        <taxon>Thermomicrobiota</taxon>
        <taxon>Thermomicrobia</taxon>
        <taxon>Thermomicrobiales</taxon>
        <taxon>environmental samples</taxon>
    </lineage>
</organism>
<protein>
    <submittedName>
        <fullName evidence="1">Uncharacterized protein</fullName>
    </submittedName>
</protein>
<dbReference type="EMBL" id="CADCWL010000124">
    <property type="protein sequence ID" value="CAA9568735.1"/>
    <property type="molecule type" value="Genomic_DNA"/>
</dbReference>
<gene>
    <name evidence="1" type="ORF">AVDCRST_MAG19-2551</name>
</gene>
<dbReference type="AlphaFoldDB" id="A0A6J4V533"/>
<sequence length="167" mass="17927">MATMRRRFGPKRNPTALCRWVCCALGFAILALGVIGPSASAGVGWCRTDPVVVIDGHLADIFVSARFDDLTKVTGPTEVVVSTPVGIDGEFAIATTGFGYGEKVTFEESPSLKATSDGIELRIKVRVPALDDAMPIRVEFAPRVVGVLQPDEAEGHANEWISFRPLL</sequence>
<evidence type="ECO:0000313" key="1">
    <source>
        <dbReference type="EMBL" id="CAA9568735.1"/>
    </source>
</evidence>